<dbReference type="PANTHER" id="PTHR10117:SF9">
    <property type="entry name" value="SHORT TRANSIENT RECEPTOR POTENTIAL CHANNEL 7"/>
    <property type="match status" value="1"/>
</dbReference>
<comment type="subcellular location">
    <subcellularLocation>
        <location evidence="1">Cell membrane</location>
        <topology evidence="1">Multi-pass membrane protein</topology>
    </subcellularLocation>
</comment>
<dbReference type="EMBL" id="ADFV01032889">
    <property type="status" value="NOT_ANNOTATED_CDS"/>
    <property type="molecule type" value="Genomic_DNA"/>
</dbReference>
<dbReference type="GeneTree" id="ENSGT01060000248588"/>
<dbReference type="InterPro" id="IPR002110">
    <property type="entry name" value="Ankyrin_rpt"/>
</dbReference>
<dbReference type="GO" id="GO:0007338">
    <property type="term" value="P:single fertilization"/>
    <property type="evidence" value="ECO:0007669"/>
    <property type="project" value="TreeGrafter"/>
</dbReference>
<dbReference type="GO" id="GO:0034703">
    <property type="term" value="C:cation channel complex"/>
    <property type="evidence" value="ECO:0007669"/>
    <property type="project" value="TreeGrafter"/>
</dbReference>
<dbReference type="GO" id="GO:0006828">
    <property type="term" value="P:manganese ion transport"/>
    <property type="evidence" value="ECO:0007669"/>
    <property type="project" value="Ensembl"/>
</dbReference>
<dbReference type="GO" id="GO:0051480">
    <property type="term" value="P:regulation of cytosolic calcium ion concentration"/>
    <property type="evidence" value="ECO:0007669"/>
    <property type="project" value="TreeGrafter"/>
</dbReference>
<feature type="transmembrane region" description="Helical" evidence="17">
    <location>
        <begin position="475"/>
        <end position="496"/>
    </location>
</feature>
<evidence type="ECO:0000256" key="2">
    <source>
        <dbReference type="ARBA" id="ARBA00022448"/>
    </source>
</evidence>
<dbReference type="HOGENOM" id="CLU_005716_4_2_1"/>
<evidence type="ECO:0000256" key="8">
    <source>
        <dbReference type="ARBA" id="ARBA00022837"/>
    </source>
</evidence>
<dbReference type="EMBL" id="ADFV01032894">
    <property type="status" value="NOT_ANNOTATED_CDS"/>
    <property type="molecule type" value="Genomic_DNA"/>
</dbReference>
<dbReference type="STRING" id="61853.ENSNLEP00000010320"/>
<dbReference type="InterPro" id="IPR013555">
    <property type="entry name" value="TRP_dom"/>
</dbReference>
<dbReference type="PANTHER" id="PTHR10117">
    <property type="entry name" value="TRANSIENT RECEPTOR POTENTIAL CHANNEL"/>
    <property type="match status" value="1"/>
</dbReference>
<feature type="region of interest" description="Disordered" evidence="16">
    <location>
        <begin position="1"/>
        <end position="23"/>
    </location>
</feature>
<sequence>MESAGNSTFKNMQRRHTTLREKGRRQAIRGPAYMFNEKGTSLTPEEERFLDSAEYGNIPVVRKMLEESKTLNFNCVDYMGQNALQLAVGNEHLEVTELLLKKENLARVGDALLLAISKGYVRIVEAILNHPAFAQGQRLTLSPLEQELRDDDFYAYDEDGTRFSHDITPIILAAHCQEYEIVHILLLKGARIERPHDYFCKCNECTEKQRKDSFSHSRSRMNAYKGLASAAYLSLSSEDPVLTALELSNELARLANIETEFKNDYRKLSMQCKDFVVGVLDLCRDTEEVEAILNGDVNFQVWSDHHRPSLSRIKLAIKYEVKKFVAHPNCQQQLLTMWYENLSGLRQQSIAVKFLAVFGVSIGLPFLAIAYWIAPCSKLGRTLRSPFMKFVAHAVSFTIFLGLLVVNASDRFEGVKTLPNETFTDYPKQIFRVKTTQFSWTEMLIMKWVLGMIWSECKEIWEEGPREYVLHLWNLLDFGMLSIFVASFTARFMAFLKATEAQLYVDQHVQDNTLHNVSLPPEVAYFTYARDKWWPSDPQIISEGLYAIAVVLSFSRIAYILPANESFGPLQISLGRTVKDIFKFMVIFIMVFVAFMIGMFNLYSYYRGAKYNPAFTTVEESFKTLFWSIFGLSEVISVVLKYDHKFIENIGYVLYGVYNVTMVVVLLNMLIAMINNSYQEIEEDADVEWKFARAKLWLSYFDEGRTLPAPFNLVPSPKSFYYLIMRIKMCLIKLCKSKAKSCENDLEMGMLNSKFKKTRYQAGMRNSENLTANNTFSKPTRYQKIMKRLIKRYVLKAQVDRENDEVNEGELKEIKQDISSLRYELLEEKSQATGELADLIQQLSEKFGKNLNKDHLRVNKGKDI</sequence>
<evidence type="ECO:0000313" key="19">
    <source>
        <dbReference type="Ensembl" id="ENSNLEP00000010320.3"/>
    </source>
</evidence>
<dbReference type="Pfam" id="PF12796">
    <property type="entry name" value="Ank_2"/>
    <property type="match status" value="1"/>
</dbReference>
<gene>
    <name evidence="19" type="primary">TRPC7</name>
</gene>
<keyword evidence="8" id="KW-0106">Calcium</keyword>
<dbReference type="Ensembl" id="ENSNLET00000010827.2">
    <property type="protein sequence ID" value="ENSNLEP00000010320.3"/>
    <property type="gene ID" value="ENSNLEG00000008430.3"/>
</dbReference>
<dbReference type="NCBIfam" id="TIGR00870">
    <property type="entry name" value="trp"/>
    <property type="match status" value="1"/>
</dbReference>
<keyword evidence="14" id="KW-0407">Ion channel</keyword>
<dbReference type="EMBL" id="ADFV01032890">
    <property type="status" value="NOT_ANNOTATED_CDS"/>
    <property type="molecule type" value="Genomic_DNA"/>
</dbReference>
<name>G1RAS3_NOMLE</name>
<dbReference type="SUPFAM" id="SSF48403">
    <property type="entry name" value="Ankyrin repeat"/>
    <property type="match status" value="1"/>
</dbReference>
<evidence type="ECO:0000256" key="7">
    <source>
        <dbReference type="ARBA" id="ARBA00022737"/>
    </source>
</evidence>
<evidence type="ECO:0000256" key="13">
    <source>
        <dbReference type="ARBA" id="ARBA00023180"/>
    </source>
</evidence>
<keyword evidence="3" id="KW-1003">Cell membrane</keyword>
<feature type="transmembrane region" description="Helical" evidence="17">
    <location>
        <begin position="386"/>
        <end position="406"/>
    </location>
</feature>
<dbReference type="SMART" id="SM00248">
    <property type="entry name" value="ANK"/>
    <property type="match status" value="3"/>
</dbReference>
<evidence type="ECO:0000256" key="1">
    <source>
        <dbReference type="ARBA" id="ARBA00004651"/>
    </source>
</evidence>
<dbReference type="Gene3D" id="1.10.287.70">
    <property type="match status" value="1"/>
</dbReference>
<evidence type="ECO:0000256" key="3">
    <source>
        <dbReference type="ARBA" id="ARBA00022475"/>
    </source>
</evidence>
<dbReference type="InterPro" id="IPR002153">
    <property type="entry name" value="TRPC_channel"/>
</dbReference>
<accession>G1RAS3</accession>
<dbReference type="PRINTS" id="PR01648">
    <property type="entry name" value="TRPCHANNEL7"/>
</dbReference>
<evidence type="ECO:0000256" key="17">
    <source>
        <dbReference type="SAM" id="Phobius"/>
    </source>
</evidence>
<dbReference type="EMBL" id="ADFV01032897">
    <property type="status" value="NOT_ANNOTATED_CDS"/>
    <property type="molecule type" value="Genomic_DNA"/>
</dbReference>
<feature type="domain" description="Transient receptor ion channel" evidence="18">
    <location>
        <begin position="200"/>
        <end position="262"/>
    </location>
</feature>
<keyword evidence="12 17" id="KW-0472">Membrane</keyword>
<feature type="transmembrane region" description="Helical" evidence="17">
    <location>
        <begin position="652"/>
        <end position="674"/>
    </location>
</feature>
<dbReference type="GO" id="GO:0070679">
    <property type="term" value="F:inositol 1,4,5 trisphosphate binding"/>
    <property type="evidence" value="ECO:0007669"/>
    <property type="project" value="TreeGrafter"/>
</dbReference>
<dbReference type="GO" id="GO:0015279">
    <property type="term" value="F:store-operated calcium channel activity"/>
    <property type="evidence" value="ECO:0007669"/>
    <property type="project" value="TreeGrafter"/>
</dbReference>
<dbReference type="EMBL" id="ADFV01032898">
    <property type="status" value="NOT_ANNOTATED_CDS"/>
    <property type="molecule type" value="Genomic_DNA"/>
</dbReference>
<keyword evidence="11" id="KW-0406">Ion transport</keyword>
<dbReference type="InParanoid" id="G1RAS3"/>
<dbReference type="FunFam" id="1.10.287.70:FF:000041">
    <property type="entry name" value="Transient receptor potential cation channel subfamily C member 7"/>
    <property type="match status" value="1"/>
</dbReference>
<keyword evidence="7" id="KW-0677">Repeat</keyword>
<evidence type="ECO:0000256" key="11">
    <source>
        <dbReference type="ARBA" id="ARBA00023065"/>
    </source>
</evidence>
<reference evidence="19" key="2">
    <citation type="submission" date="2025-08" db="UniProtKB">
        <authorList>
            <consortium name="Ensembl"/>
        </authorList>
    </citation>
    <scope>IDENTIFICATION</scope>
</reference>
<dbReference type="OMA" id="CLECMEK"/>
<dbReference type="InterPro" id="IPR036770">
    <property type="entry name" value="Ankyrin_rpt-contain_sf"/>
</dbReference>
<evidence type="ECO:0000313" key="20">
    <source>
        <dbReference type="Proteomes" id="UP000001073"/>
    </source>
</evidence>
<comment type="catalytic activity">
    <reaction evidence="15">
        <text>Ca(2+)(in) = Ca(2+)(out)</text>
        <dbReference type="Rhea" id="RHEA:29671"/>
        <dbReference type="ChEBI" id="CHEBI:29108"/>
    </reaction>
</comment>
<feature type="compositionally biased region" description="Polar residues" evidence="16">
    <location>
        <begin position="1"/>
        <end position="11"/>
    </location>
</feature>
<feature type="transmembrane region" description="Helical" evidence="17">
    <location>
        <begin position="624"/>
        <end position="640"/>
    </location>
</feature>
<dbReference type="InterPro" id="IPR005463">
    <property type="entry name" value="TRPC7_channel"/>
</dbReference>
<evidence type="ECO:0000256" key="6">
    <source>
        <dbReference type="ARBA" id="ARBA00022692"/>
    </source>
</evidence>
<evidence type="ECO:0000256" key="15">
    <source>
        <dbReference type="ARBA" id="ARBA00036634"/>
    </source>
</evidence>
<dbReference type="EMBL" id="ADFV01032893">
    <property type="status" value="NOT_ANNOTATED_CDS"/>
    <property type="molecule type" value="Genomic_DNA"/>
</dbReference>
<evidence type="ECO:0000256" key="10">
    <source>
        <dbReference type="ARBA" id="ARBA00023043"/>
    </source>
</evidence>
<feature type="compositionally biased region" description="Basic residues" evidence="16">
    <location>
        <begin position="12"/>
        <end position="23"/>
    </location>
</feature>
<reference evidence="19 20" key="1">
    <citation type="submission" date="2012-10" db="EMBL/GenBank/DDBJ databases">
        <authorList>
            <consortium name="Gibbon Genome Sequencing Consortium"/>
        </authorList>
    </citation>
    <scope>NUCLEOTIDE SEQUENCE [LARGE SCALE GENOMIC DNA]</scope>
</reference>
<evidence type="ECO:0000256" key="4">
    <source>
        <dbReference type="ARBA" id="ARBA00022568"/>
    </source>
</evidence>
<keyword evidence="4" id="KW-0109">Calcium transport</keyword>
<evidence type="ECO:0000256" key="5">
    <source>
        <dbReference type="ARBA" id="ARBA00022673"/>
    </source>
</evidence>
<organism evidence="19 20">
    <name type="scientific">Nomascus leucogenys</name>
    <name type="common">Northern white-cheeked gibbon</name>
    <name type="synonym">Hylobates leucogenys</name>
    <dbReference type="NCBI Taxonomy" id="61853"/>
    <lineage>
        <taxon>Eukaryota</taxon>
        <taxon>Metazoa</taxon>
        <taxon>Chordata</taxon>
        <taxon>Craniata</taxon>
        <taxon>Vertebrata</taxon>
        <taxon>Euteleostomi</taxon>
        <taxon>Mammalia</taxon>
        <taxon>Eutheria</taxon>
        <taxon>Euarchontoglires</taxon>
        <taxon>Primates</taxon>
        <taxon>Haplorrhini</taxon>
        <taxon>Catarrhini</taxon>
        <taxon>Hylobatidae</taxon>
        <taxon>Nomascus</taxon>
    </lineage>
</organism>
<proteinExistence type="predicted"/>
<dbReference type="AlphaFoldDB" id="G1RAS3"/>
<feature type="transmembrane region" description="Helical" evidence="17">
    <location>
        <begin position="354"/>
        <end position="374"/>
    </location>
</feature>
<reference evidence="19" key="3">
    <citation type="submission" date="2025-09" db="UniProtKB">
        <authorList>
            <consortium name="Ensembl"/>
        </authorList>
    </citation>
    <scope>IDENTIFICATION</scope>
</reference>
<keyword evidence="13" id="KW-0325">Glycoprotein</keyword>
<dbReference type="EMBL" id="ADFV01032896">
    <property type="status" value="NOT_ANNOTATED_CDS"/>
    <property type="molecule type" value="Genomic_DNA"/>
</dbReference>
<evidence type="ECO:0000256" key="12">
    <source>
        <dbReference type="ARBA" id="ARBA00023136"/>
    </source>
</evidence>
<dbReference type="EMBL" id="ADFV01032895">
    <property type="status" value="NOT_ANNOTATED_CDS"/>
    <property type="molecule type" value="Genomic_DNA"/>
</dbReference>
<evidence type="ECO:0000256" key="9">
    <source>
        <dbReference type="ARBA" id="ARBA00022989"/>
    </source>
</evidence>
<dbReference type="GO" id="GO:0005886">
    <property type="term" value="C:plasma membrane"/>
    <property type="evidence" value="ECO:0007669"/>
    <property type="project" value="UniProtKB-SubCell"/>
</dbReference>
<dbReference type="EMBL" id="ADFV01032891">
    <property type="status" value="NOT_ANNOTATED_CDS"/>
    <property type="molecule type" value="Genomic_DNA"/>
</dbReference>
<keyword evidence="10" id="KW-0040">ANK repeat</keyword>
<protein>
    <submittedName>
        <fullName evidence="19">Transient receptor potential cation channel subfamily C member 7</fullName>
    </submittedName>
</protein>
<evidence type="ECO:0000256" key="14">
    <source>
        <dbReference type="ARBA" id="ARBA00023303"/>
    </source>
</evidence>
<dbReference type="Gene3D" id="1.25.40.20">
    <property type="entry name" value="Ankyrin repeat-containing domain"/>
    <property type="match status" value="1"/>
</dbReference>
<dbReference type="FunFam" id="1.25.40.20:FF:000157">
    <property type="entry name" value="short transient receptor potential channel 6 isoform X1"/>
    <property type="match status" value="1"/>
</dbReference>
<dbReference type="Pfam" id="PF00520">
    <property type="entry name" value="Ion_trans"/>
    <property type="match status" value="1"/>
</dbReference>
<keyword evidence="6 17" id="KW-0812">Transmembrane</keyword>
<keyword evidence="9 17" id="KW-1133">Transmembrane helix</keyword>
<dbReference type="EMBL" id="ADFV01032892">
    <property type="status" value="NOT_ANNOTATED_CDS"/>
    <property type="molecule type" value="Genomic_DNA"/>
</dbReference>
<keyword evidence="2" id="KW-0813">Transport</keyword>
<dbReference type="InterPro" id="IPR005821">
    <property type="entry name" value="Ion_trans_dom"/>
</dbReference>
<evidence type="ECO:0000256" key="16">
    <source>
        <dbReference type="SAM" id="MobiDB-lite"/>
    </source>
</evidence>
<dbReference type="FunCoup" id="G1RAS3">
    <property type="interactions" value="29"/>
</dbReference>
<dbReference type="Proteomes" id="UP000001073">
    <property type="component" value="Chromosome 2"/>
</dbReference>
<dbReference type="eggNOG" id="KOG3609">
    <property type="taxonomic scope" value="Eukaryota"/>
</dbReference>
<dbReference type="PRINTS" id="PR01097">
    <property type="entry name" value="TRNSRECEPTRP"/>
</dbReference>
<evidence type="ECO:0000259" key="18">
    <source>
        <dbReference type="SMART" id="SM01420"/>
    </source>
</evidence>
<dbReference type="Pfam" id="PF08344">
    <property type="entry name" value="TRP_2"/>
    <property type="match status" value="1"/>
</dbReference>
<dbReference type="SMART" id="SM01420">
    <property type="entry name" value="TRP_2"/>
    <property type="match status" value="1"/>
</dbReference>
<keyword evidence="5" id="KW-0107">Calcium channel</keyword>
<keyword evidence="20" id="KW-1185">Reference proteome</keyword>
<feature type="transmembrane region" description="Helical" evidence="17">
    <location>
        <begin position="581"/>
        <end position="604"/>
    </location>
</feature>